<dbReference type="PROSITE" id="PS51257">
    <property type="entry name" value="PROKAR_LIPOPROTEIN"/>
    <property type="match status" value="1"/>
</dbReference>
<feature type="signal peptide" evidence="1">
    <location>
        <begin position="1"/>
        <end position="17"/>
    </location>
</feature>
<dbReference type="EMBL" id="JANQAO010000003">
    <property type="protein sequence ID" value="MDM5147983.1"/>
    <property type="molecule type" value="Genomic_DNA"/>
</dbReference>
<keyword evidence="3" id="KW-1185">Reference proteome</keyword>
<accession>A0ABT7QMQ4</accession>
<reference evidence="2" key="2">
    <citation type="journal article" date="2023" name="Microbiome">
        <title>Synthase-selected sorting approach identifies a beta-lactone synthase in a nudibranch symbiotic bacterium.</title>
        <authorList>
            <person name="Dzunkova M."/>
            <person name="La Clair J.J."/>
            <person name="Tyml T."/>
            <person name="Doud D."/>
            <person name="Schulz F."/>
            <person name="Piquer-Esteban S."/>
            <person name="Porcel Sanchis D."/>
            <person name="Osborn A."/>
            <person name="Robinson D."/>
            <person name="Louie K.B."/>
            <person name="Bowen B.P."/>
            <person name="Bowers R.M."/>
            <person name="Lee J."/>
            <person name="Arnau V."/>
            <person name="Diaz-Villanueva W."/>
            <person name="Stepanauskas R."/>
            <person name="Gosliner T."/>
            <person name="Date S.V."/>
            <person name="Northen T.R."/>
            <person name="Cheng J.F."/>
            <person name="Burkart M.D."/>
            <person name="Woyke T."/>
        </authorList>
    </citation>
    <scope>NUCLEOTIDE SEQUENCE</scope>
    <source>
        <strain evidence="2">Df01</strain>
    </source>
</reference>
<organism evidence="2 3">
    <name type="scientific">Candidatus Doriopsillibacter californiensis</name>
    <dbReference type="NCBI Taxonomy" id="2970740"/>
    <lineage>
        <taxon>Bacteria</taxon>
        <taxon>Pseudomonadati</taxon>
        <taxon>Pseudomonadota</taxon>
        <taxon>Gammaproteobacteria</taxon>
        <taxon>Candidatus Tethybacterales</taxon>
        <taxon>Candidatus Persebacteraceae</taxon>
        <taxon>Candidatus Doriopsillibacter</taxon>
    </lineage>
</organism>
<evidence type="ECO:0000256" key="1">
    <source>
        <dbReference type="SAM" id="SignalP"/>
    </source>
</evidence>
<dbReference type="Proteomes" id="UP001168167">
    <property type="component" value="Unassembled WGS sequence"/>
</dbReference>
<evidence type="ECO:0000313" key="2">
    <source>
        <dbReference type="EMBL" id="MDM5147983.1"/>
    </source>
</evidence>
<keyword evidence="1" id="KW-0732">Signal</keyword>
<evidence type="ECO:0008006" key="4">
    <source>
        <dbReference type="Google" id="ProtNLM"/>
    </source>
</evidence>
<sequence length="68" mass="7809">MRLVMVAWRNIFMLSFALLLSGCYESSDVKIHEPGQYKGKTDSTAVMQPNDDQLAALRERFKTVQTDR</sequence>
<reference evidence="2" key="1">
    <citation type="submission" date="2022-08" db="EMBL/GenBank/DDBJ databases">
        <authorList>
            <person name="Dzunkova M."/>
            <person name="La Clair J."/>
            <person name="Tyml T."/>
            <person name="Doud D."/>
            <person name="Schulz F."/>
            <person name="Piquer S."/>
            <person name="Porcel Sanchis D."/>
            <person name="Osborn A."/>
            <person name="Robinson D."/>
            <person name="Louie K.B."/>
            <person name="Bowen B.P."/>
            <person name="Bowers R."/>
            <person name="Lee J."/>
            <person name="Arnau Llombart V."/>
            <person name="Diaz Villanueva W."/>
            <person name="Gosliner T."/>
            <person name="Northen T."/>
            <person name="Cheng J.-F."/>
            <person name="Burkart M.D."/>
            <person name="Woyke T."/>
        </authorList>
    </citation>
    <scope>NUCLEOTIDE SEQUENCE</scope>
    <source>
        <strain evidence="2">Df01</strain>
    </source>
</reference>
<name>A0ABT7QMQ4_9GAMM</name>
<comment type="caution">
    <text evidence="2">The sequence shown here is derived from an EMBL/GenBank/DDBJ whole genome shotgun (WGS) entry which is preliminary data.</text>
</comment>
<feature type="chain" id="PRO_5045289966" description="Secreted protein" evidence="1">
    <location>
        <begin position="18"/>
        <end position="68"/>
    </location>
</feature>
<proteinExistence type="predicted"/>
<gene>
    <name evidence="2" type="ORF">NQX30_06330</name>
</gene>
<evidence type="ECO:0000313" key="3">
    <source>
        <dbReference type="Proteomes" id="UP001168167"/>
    </source>
</evidence>
<protein>
    <recommendedName>
        <fullName evidence="4">Secreted protein</fullName>
    </recommendedName>
</protein>